<dbReference type="InterPro" id="IPR024419">
    <property type="entry name" value="YvrJ"/>
</dbReference>
<dbReference type="STRING" id="246786.GS18_0203125"/>
<dbReference type="EMBL" id="JNVC02000001">
    <property type="protein sequence ID" value="KEZ53942.1"/>
    <property type="molecule type" value="Genomic_DNA"/>
</dbReference>
<dbReference type="RefSeq" id="WP_029281653.1">
    <property type="nucleotide sequence ID" value="NZ_CANLZQ010000002.1"/>
</dbReference>
<comment type="caution">
    <text evidence="1">The sequence shown here is derived from an EMBL/GenBank/DDBJ whole genome shotgun (WGS) entry which is preliminary data.</text>
</comment>
<dbReference type="Proteomes" id="UP000028549">
    <property type="component" value="Unassembled WGS sequence"/>
</dbReference>
<keyword evidence="2" id="KW-1185">Reference proteome</keyword>
<dbReference type="OrthoDB" id="2662123at2"/>
<organism evidence="1 2">
    <name type="scientific">Metabacillus indicus</name>
    <name type="common">Bacillus indicus</name>
    <dbReference type="NCBI Taxonomy" id="246786"/>
    <lineage>
        <taxon>Bacteria</taxon>
        <taxon>Bacillati</taxon>
        <taxon>Bacillota</taxon>
        <taxon>Bacilli</taxon>
        <taxon>Bacillales</taxon>
        <taxon>Bacillaceae</taxon>
        <taxon>Metabacillus</taxon>
    </lineage>
</organism>
<gene>
    <name evidence="1" type="ORF">GS18_0203125</name>
</gene>
<dbReference type="Pfam" id="PF12841">
    <property type="entry name" value="YvrJ"/>
    <property type="match status" value="1"/>
</dbReference>
<dbReference type="AlphaFoldDB" id="A0A084H2Y0"/>
<proteinExistence type="predicted"/>
<accession>A0A084H2Y0</accession>
<sequence length="46" mass="5328">MEEWIQVVSEVGFPIVVTLYLLHRIESKLDTLNSTIQMLPNQLNSK</sequence>
<evidence type="ECO:0000313" key="1">
    <source>
        <dbReference type="EMBL" id="KEZ53942.1"/>
    </source>
</evidence>
<protein>
    <submittedName>
        <fullName evidence="1">Ribonuclease Z</fullName>
    </submittedName>
</protein>
<evidence type="ECO:0000313" key="2">
    <source>
        <dbReference type="Proteomes" id="UP000028549"/>
    </source>
</evidence>
<reference evidence="1 2" key="1">
    <citation type="journal article" date="2005" name="Int. J. Syst. Evol. Microbiol.">
        <title>Bacillus cibi sp. nov., isolated from jeotgal, a traditional Korean fermented seafood.</title>
        <authorList>
            <person name="Yoon J.H."/>
            <person name="Lee C.H."/>
            <person name="Oh T.K."/>
        </authorList>
    </citation>
    <scope>NUCLEOTIDE SEQUENCE [LARGE SCALE GENOMIC DNA]</scope>
    <source>
        <strain evidence="1 2">DSM 16189</strain>
    </source>
</reference>
<name>A0A084H2Y0_METID</name>